<keyword evidence="1" id="KW-0472">Membrane</keyword>
<dbReference type="Proteomes" id="UP000681162">
    <property type="component" value="Unassembled WGS sequence"/>
</dbReference>
<evidence type="ECO:0000313" key="2">
    <source>
        <dbReference type="EMBL" id="GIO36758.1"/>
    </source>
</evidence>
<gene>
    <name evidence="2" type="ORF">J41TS12_16190</name>
</gene>
<dbReference type="SUPFAM" id="SSF81442">
    <property type="entry name" value="Cytochrome c oxidase subunit I-like"/>
    <property type="match status" value="1"/>
</dbReference>
<feature type="transmembrane region" description="Helical" evidence="1">
    <location>
        <begin position="139"/>
        <end position="159"/>
    </location>
</feature>
<dbReference type="Gene3D" id="1.20.210.10">
    <property type="entry name" value="Cytochrome c oxidase-like, subunit I domain"/>
    <property type="match status" value="2"/>
</dbReference>
<evidence type="ECO:0000256" key="1">
    <source>
        <dbReference type="SAM" id="Phobius"/>
    </source>
</evidence>
<dbReference type="RefSeq" id="WP_249412929.1">
    <property type="nucleotide sequence ID" value="NZ_BORR01000005.1"/>
</dbReference>
<dbReference type="AlphaFoldDB" id="A0A919XSI5"/>
<feature type="transmembrane region" description="Helical" evidence="1">
    <location>
        <begin position="83"/>
        <end position="101"/>
    </location>
</feature>
<feature type="transmembrane region" description="Helical" evidence="1">
    <location>
        <begin position="239"/>
        <end position="261"/>
    </location>
</feature>
<name>A0A919XSI5_9BACL</name>
<evidence type="ECO:0008006" key="4">
    <source>
        <dbReference type="Google" id="ProtNLM"/>
    </source>
</evidence>
<organism evidence="2 3">
    <name type="scientific">Paenibacillus antibioticophila</name>
    <dbReference type="NCBI Taxonomy" id="1274374"/>
    <lineage>
        <taxon>Bacteria</taxon>
        <taxon>Bacillati</taxon>
        <taxon>Bacillota</taxon>
        <taxon>Bacilli</taxon>
        <taxon>Bacillales</taxon>
        <taxon>Paenibacillaceae</taxon>
        <taxon>Paenibacillus</taxon>
    </lineage>
</organism>
<evidence type="ECO:0000313" key="3">
    <source>
        <dbReference type="Proteomes" id="UP000681162"/>
    </source>
</evidence>
<feature type="transmembrane region" description="Helical" evidence="1">
    <location>
        <begin position="48"/>
        <end position="71"/>
    </location>
</feature>
<comment type="caution">
    <text evidence="2">The sequence shown here is derived from an EMBL/GenBank/DDBJ whole genome shotgun (WGS) entry which is preliminary data.</text>
</comment>
<accession>A0A919XSI5</accession>
<keyword evidence="3" id="KW-1185">Reference proteome</keyword>
<feature type="transmembrane region" description="Helical" evidence="1">
    <location>
        <begin position="107"/>
        <end position="127"/>
    </location>
</feature>
<dbReference type="InterPro" id="IPR036927">
    <property type="entry name" value="Cyt_c_oxase-like_su1_sf"/>
</dbReference>
<dbReference type="EMBL" id="BORR01000005">
    <property type="protein sequence ID" value="GIO36758.1"/>
    <property type="molecule type" value="Genomic_DNA"/>
</dbReference>
<feature type="transmembrane region" description="Helical" evidence="1">
    <location>
        <begin position="389"/>
        <end position="412"/>
    </location>
</feature>
<feature type="transmembrane region" description="Helical" evidence="1">
    <location>
        <begin position="179"/>
        <end position="201"/>
    </location>
</feature>
<feature type="transmembrane region" description="Helical" evidence="1">
    <location>
        <begin position="213"/>
        <end position="233"/>
    </location>
</feature>
<keyword evidence="1" id="KW-0812">Transmembrane</keyword>
<feature type="transmembrane region" description="Helical" evidence="1">
    <location>
        <begin position="315"/>
        <end position="339"/>
    </location>
</feature>
<proteinExistence type="predicted"/>
<feature type="transmembrane region" description="Helical" evidence="1">
    <location>
        <begin position="273"/>
        <end position="295"/>
    </location>
</feature>
<reference evidence="2 3" key="1">
    <citation type="submission" date="2021-03" db="EMBL/GenBank/DDBJ databases">
        <title>Antimicrobial resistance genes in bacteria isolated from Japanese honey, and their potential for conferring macrolide and lincosamide resistance in the American foulbrood pathogen Paenibacillus larvae.</title>
        <authorList>
            <person name="Okamoto M."/>
            <person name="Kumagai M."/>
            <person name="Kanamori H."/>
            <person name="Takamatsu D."/>
        </authorList>
    </citation>
    <scope>NUCLEOTIDE SEQUENCE [LARGE SCALE GENOMIC DNA]</scope>
    <source>
        <strain evidence="2 3">J41TS12</strain>
    </source>
</reference>
<feature type="transmembrane region" description="Helical" evidence="1">
    <location>
        <begin position="12"/>
        <end position="36"/>
    </location>
</feature>
<sequence length="414" mass="45788">MNASISRLPFLFILTGIFGFILFHVTSIMSLTGWIGEGIRGPTGWFHVHLFVLGWATMLAMGAIYQLINVILQSKIYSERLGYAHYFLFTFGLFGLLFGFIQGEIAWIAGFATLAFAGIVGFVWNMAMTLLRAGKWDPVTISTACAVFYLLLTGISGMSMGIDFGTGFLGEAHENFFRAHIFLGTLGWFGLLITGFSYKLLPMFYLSHEYDTRLQYVTLILWNAGVLTGAVSLLFGMSLWVTCGALALIVLALISYNIHLLQIRSKRHKRTPGAGIAWTIYGNQLFAVFALALLIKLLGSPEQLMTTKMMLMIGWFYLNCWVSFMVLCYASKIVPFLWWTHKYGKLVGKPGTPVMADLLNDRKANLGLILIACSNLAVLAGIALDSPVMIAVCGTIFSLVSLAYISLIALVFSR</sequence>
<feature type="transmembrane region" description="Helical" evidence="1">
    <location>
        <begin position="364"/>
        <end position="383"/>
    </location>
</feature>
<keyword evidence="1" id="KW-1133">Transmembrane helix</keyword>
<protein>
    <recommendedName>
        <fullName evidence="4">Cytochrome C oxidase subunit I</fullName>
    </recommendedName>
</protein>